<dbReference type="Proteomes" id="UP001057498">
    <property type="component" value="Chromosome"/>
</dbReference>
<feature type="region of interest" description="Disordered" evidence="1">
    <location>
        <begin position="1"/>
        <end position="44"/>
    </location>
</feature>
<feature type="compositionally biased region" description="Polar residues" evidence="1">
    <location>
        <begin position="17"/>
        <end position="26"/>
    </location>
</feature>
<protein>
    <recommendedName>
        <fullName evidence="4">Formate dehydrogenase</fullName>
    </recommendedName>
</protein>
<gene>
    <name evidence="2" type="ORF">CATMQ487_37620</name>
</gene>
<sequence>MFLSTRCNPGSVPPTAQEAQPMSPRTPSSPAPVPSGEPAAGRRRLFTGLGAMGAAAAATTLLPGCAPADPAPVAARPAPEKGGGYQLTQHVQRYYQTAKV</sequence>
<reference evidence="2" key="1">
    <citation type="submission" date="2022-04" db="EMBL/GenBank/DDBJ databases">
        <title>Whole genome sequence of Sphaerotilus sp. FB-5.</title>
        <authorList>
            <person name="Takeda M."/>
            <person name="Narihara S."/>
            <person name="Akimoto M."/>
            <person name="Akimoto R."/>
            <person name="Nishiyashiki S."/>
            <person name="Murakami T."/>
        </authorList>
    </citation>
    <scope>NUCLEOTIDE SEQUENCE</scope>
    <source>
        <strain evidence="2">FB-5</strain>
    </source>
</reference>
<accession>A0ABM7YQH3</accession>
<evidence type="ECO:0008006" key="4">
    <source>
        <dbReference type="Google" id="ProtNLM"/>
    </source>
</evidence>
<proteinExistence type="predicted"/>
<dbReference type="EMBL" id="AP025730">
    <property type="protein sequence ID" value="BDI06792.1"/>
    <property type="molecule type" value="Genomic_DNA"/>
</dbReference>
<dbReference type="PROSITE" id="PS51318">
    <property type="entry name" value="TAT"/>
    <property type="match status" value="1"/>
</dbReference>
<name>A0ABM7YQH3_9BURK</name>
<evidence type="ECO:0000313" key="3">
    <source>
        <dbReference type="Proteomes" id="UP001057498"/>
    </source>
</evidence>
<keyword evidence="3" id="KW-1185">Reference proteome</keyword>
<dbReference type="InterPro" id="IPR006311">
    <property type="entry name" value="TAT_signal"/>
</dbReference>
<evidence type="ECO:0000256" key="1">
    <source>
        <dbReference type="SAM" id="MobiDB-lite"/>
    </source>
</evidence>
<evidence type="ECO:0000313" key="2">
    <source>
        <dbReference type="EMBL" id="BDI06792.1"/>
    </source>
</evidence>
<organism evidence="2 3">
    <name type="scientific">Sphaerotilus microaerophilus</name>
    <dbReference type="NCBI Taxonomy" id="2914710"/>
    <lineage>
        <taxon>Bacteria</taxon>
        <taxon>Pseudomonadati</taxon>
        <taxon>Pseudomonadota</taxon>
        <taxon>Betaproteobacteria</taxon>
        <taxon>Burkholderiales</taxon>
        <taxon>Sphaerotilaceae</taxon>
        <taxon>Sphaerotilus</taxon>
    </lineage>
</organism>